<feature type="region of interest" description="Disordered" evidence="7">
    <location>
        <begin position="217"/>
        <end position="303"/>
    </location>
</feature>
<dbReference type="GO" id="GO:0005634">
    <property type="term" value="C:nucleus"/>
    <property type="evidence" value="ECO:0007669"/>
    <property type="project" value="UniProtKB-SubCell"/>
</dbReference>
<evidence type="ECO:0000313" key="10">
    <source>
        <dbReference type="Proteomes" id="UP000327013"/>
    </source>
</evidence>
<evidence type="ECO:0000256" key="3">
    <source>
        <dbReference type="ARBA" id="ARBA00022771"/>
    </source>
</evidence>
<reference evidence="9 10" key="1">
    <citation type="submission" date="2019-06" db="EMBL/GenBank/DDBJ databases">
        <title>A chromosomal-level reference genome of Carpinus fangiana (Coryloideae, Betulaceae).</title>
        <authorList>
            <person name="Yang X."/>
            <person name="Wang Z."/>
            <person name="Zhang L."/>
            <person name="Hao G."/>
            <person name="Liu J."/>
            <person name="Yang Y."/>
        </authorList>
    </citation>
    <scope>NUCLEOTIDE SEQUENCE [LARGE SCALE GENOMIC DNA]</scope>
    <source>
        <strain evidence="9">Cfa_2016G</strain>
        <tissue evidence="9">Leaf</tissue>
    </source>
</reference>
<dbReference type="EMBL" id="VIBQ01000012">
    <property type="protein sequence ID" value="KAB8343204.1"/>
    <property type="molecule type" value="Genomic_DNA"/>
</dbReference>
<keyword evidence="10" id="KW-1185">Reference proteome</keyword>
<feature type="domain" description="C2H2-type" evidence="8">
    <location>
        <begin position="41"/>
        <end position="64"/>
    </location>
</feature>
<dbReference type="PANTHER" id="PTHR23215">
    <property type="entry name" value="ZINC FINGER PROTEIN 207"/>
    <property type="match status" value="1"/>
</dbReference>
<feature type="compositionally biased region" description="Polar residues" evidence="7">
    <location>
        <begin position="263"/>
        <end position="298"/>
    </location>
</feature>
<comment type="caution">
    <text evidence="9">The sequence shown here is derived from an EMBL/GenBank/DDBJ whole genome shotgun (WGS) entry which is preliminary data.</text>
</comment>
<dbReference type="OrthoDB" id="1306014at2759"/>
<name>A0A5N6KTA2_9ROSI</name>
<accession>A0A5N6KTA2</accession>
<comment type="subcellular location">
    <subcellularLocation>
        <location evidence="1">Nucleus</location>
    </subcellularLocation>
</comment>
<feature type="compositionally biased region" description="Basic and acidic residues" evidence="7">
    <location>
        <begin position="343"/>
        <end position="355"/>
    </location>
</feature>
<dbReference type="Proteomes" id="UP000327013">
    <property type="component" value="Unassembled WGS sequence"/>
</dbReference>
<keyword evidence="2" id="KW-0479">Metal-binding</keyword>
<keyword evidence="3 6" id="KW-0863">Zinc-finger</keyword>
<dbReference type="PANTHER" id="PTHR23215:SF0">
    <property type="entry name" value="BUB3-INTERACTING AND GLEBS MOTIF-CONTAINING PROTEIN ZNF207"/>
    <property type="match status" value="1"/>
</dbReference>
<dbReference type="PROSITE" id="PS00028">
    <property type="entry name" value="ZINC_FINGER_C2H2_1"/>
    <property type="match status" value="2"/>
</dbReference>
<dbReference type="Gene3D" id="3.30.160.60">
    <property type="entry name" value="Classic Zinc Finger"/>
    <property type="match status" value="1"/>
</dbReference>
<keyword evidence="5" id="KW-0539">Nucleus</keyword>
<sequence>MPKKRGHPDVEELLERPFCYYCERDFDDLRILISHQKAKHFKCDRCNRRLNTAGGLSVHLTQVHKEGLDKIDNALPNRSEAPGIEIFGMEGIPDEILQQHKQRVITEFHQARADRQAATGNPPPGSNGAGGASAAKKTKTEDKMSLKERLAAHKAKKNAGLDSGESTPVAGGVATQSPVVQQEAAFGVCSPPFPLCSKMLTSGLLFYRDHILSSQRNPATTAGFPPPGKLSPPQNGLPNRSPGLPAGPPGLPQRPSFGAPPVNQFQMQQMHQGHYANTQRGSQEPGKHNQNGSASGSPAPNHIHATAADVDDLIATAAKESKANGEHAVPLQGTTTVASTPPDADKKTGKKDKDKAKKIHLVYSDSEVSPEEKMAQLPRYRKYFGLALAKEETVLSSSIEATAGVAGVAANGGGD</sequence>
<dbReference type="SUPFAM" id="SSF57667">
    <property type="entry name" value="beta-beta-alpha zinc fingers"/>
    <property type="match status" value="1"/>
</dbReference>
<evidence type="ECO:0000313" key="9">
    <source>
        <dbReference type="EMBL" id="KAB8343204.1"/>
    </source>
</evidence>
<dbReference type="FunFam" id="3.30.160.60:FF:000354">
    <property type="entry name" value="C2H2 finger domain-containing protein"/>
    <property type="match status" value="1"/>
</dbReference>
<proteinExistence type="predicted"/>
<dbReference type="CDD" id="cd20908">
    <property type="entry name" value="SUF4-like"/>
    <property type="match status" value="1"/>
</dbReference>
<dbReference type="AlphaFoldDB" id="A0A5N6KTA2"/>
<feature type="region of interest" description="Disordered" evidence="7">
    <location>
        <begin position="320"/>
        <end position="357"/>
    </location>
</feature>
<evidence type="ECO:0000256" key="5">
    <source>
        <dbReference type="ARBA" id="ARBA00023242"/>
    </source>
</evidence>
<evidence type="ECO:0000256" key="4">
    <source>
        <dbReference type="ARBA" id="ARBA00022833"/>
    </source>
</evidence>
<evidence type="ECO:0000256" key="7">
    <source>
        <dbReference type="SAM" id="MobiDB-lite"/>
    </source>
</evidence>
<protein>
    <recommendedName>
        <fullName evidence="8">C2H2-type domain-containing protein</fullName>
    </recommendedName>
</protein>
<gene>
    <name evidence="9" type="ORF">FH972_022794</name>
</gene>
<dbReference type="GO" id="GO:0008270">
    <property type="term" value="F:zinc ion binding"/>
    <property type="evidence" value="ECO:0007669"/>
    <property type="project" value="UniProtKB-KW"/>
</dbReference>
<dbReference type="InterPro" id="IPR036236">
    <property type="entry name" value="Znf_C2H2_sf"/>
</dbReference>
<feature type="region of interest" description="Disordered" evidence="7">
    <location>
        <begin position="112"/>
        <end position="172"/>
    </location>
</feature>
<dbReference type="SMART" id="SM00355">
    <property type="entry name" value="ZnF_C2H2"/>
    <property type="match status" value="2"/>
</dbReference>
<dbReference type="InterPro" id="IPR013087">
    <property type="entry name" value="Znf_C2H2_type"/>
</dbReference>
<evidence type="ECO:0000259" key="8">
    <source>
        <dbReference type="PROSITE" id="PS50157"/>
    </source>
</evidence>
<evidence type="ECO:0000256" key="6">
    <source>
        <dbReference type="PROSITE-ProRule" id="PRU00042"/>
    </source>
</evidence>
<feature type="compositionally biased region" description="Basic and acidic residues" evidence="7">
    <location>
        <begin position="138"/>
        <end position="151"/>
    </location>
</feature>
<keyword evidence="4" id="KW-0862">Zinc</keyword>
<evidence type="ECO:0000256" key="2">
    <source>
        <dbReference type="ARBA" id="ARBA00022723"/>
    </source>
</evidence>
<organism evidence="9 10">
    <name type="scientific">Carpinus fangiana</name>
    <dbReference type="NCBI Taxonomy" id="176857"/>
    <lineage>
        <taxon>Eukaryota</taxon>
        <taxon>Viridiplantae</taxon>
        <taxon>Streptophyta</taxon>
        <taxon>Embryophyta</taxon>
        <taxon>Tracheophyta</taxon>
        <taxon>Spermatophyta</taxon>
        <taxon>Magnoliopsida</taxon>
        <taxon>eudicotyledons</taxon>
        <taxon>Gunneridae</taxon>
        <taxon>Pentapetalae</taxon>
        <taxon>rosids</taxon>
        <taxon>fabids</taxon>
        <taxon>Fagales</taxon>
        <taxon>Betulaceae</taxon>
        <taxon>Carpinus</taxon>
    </lineage>
</organism>
<dbReference type="PROSITE" id="PS50157">
    <property type="entry name" value="ZINC_FINGER_C2H2_2"/>
    <property type="match status" value="1"/>
</dbReference>
<evidence type="ECO:0000256" key="1">
    <source>
        <dbReference type="ARBA" id="ARBA00004123"/>
    </source>
</evidence>